<evidence type="ECO:0000313" key="3">
    <source>
        <dbReference type="Proteomes" id="UP000005225"/>
    </source>
</evidence>
<protein>
    <submittedName>
        <fullName evidence="2">Uncharacterized protein</fullName>
    </submittedName>
</protein>
<dbReference type="Ensembl" id="ENSOGAT00000014683.2">
    <property type="protein sequence ID" value="ENSOGAP00000013151.2"/>
    <property type="gene ID" value="ENSOGAG00000014680.2"/>
</dbReference>
<dbReference type="AlphaFoldDB" id="H0XBQ4"/>
<dbReference type="InParanoid" id="H0XBQ4"/>
<feature type="compositionally biased region" description="Basic residues" evidence="1">
    <location>
        <begin position="17"/>
        <end position="38"/>
    </location>
</feature>
<gene>
    <name evidence="2" type="primary">LOC100962908</name>
</gene>
<dbReference type="InterPro" id="IPR031445">
    <property type="entry name" value="DUF4672"/>
</dbReference>
<reference evidence="2" key="2">
    <citation type="submission" date="2025-08" db="UniProtKB">
        <authorList>
            <consortium name="Ensembl"/>
        </authorList>
    </citation>
    <scope>IDENTIFICATION</scope>
</reference>
<dbReference type="eggNOG" id="ENOG502TDUW">
    <property type="taxonomic scope" value="Eukaryota"/>
</dbReference>
<name>H0XBQ4_OTOGA</name>
<evidence type="ECO:0000256" key="1">
    <source>
        <dbReference type="SAM" id="MobiDB-lite"/>
    </source>
</evidence>
<dbReference type="OMA" id="HEDRLQC"/>
<evidence type="ECO:0000313" key="2">
    <source>
        <dbReference type="Ensembl" id="ENSOGAP00000013151.2"/>
    </source>
</evidence>
<dbReference type="PANTHER" id="PTHR40143:SF1">
    <property type="match status" value="1"/>
</dbReference>
<keyword evidence="3" id="KW-1185">Reference proteome</keyword>
<feature type="compositionally biased region" description="Acidic residues" evidence="1">
    <location>
        <begin position="54"/>
        <end position="68"/>
    </location>
</feature>
<dbReference type="HOGENOM" id="CLU_1371801_0_0_1"/>
<reference evidence="3" key="1">
    <citation type="submission" date="2011-03" db="EMBL/GenBank/DDBJ databases">
        <title>Version 3 of the genome sequence of Otolemur garnettii (Bushbaby).</title>
        <authorList>
            <consortium name="The Broad Institute Genome Sequencing Platform"/>
            <person name="Di Palma F."/>
            <person name="Johnson J."/>
            <person name="Lander E.S."/>
            <person name="Lindblad-Toh K."/>
            <person name="Jaffe D.B."/>
            <person name="Gnerre S."/>
            <person name="MacCallum I."/>
            <person name="Przybylski D."/>
            <person name="Ribeiro F.J."/>
            <person name="Burton J.N."/>
            <person name="Walker B.J."/>
            <person name="Sharpe T."/>
            <person name="Hall G."/>
        </authorList>
    </citation>
    <scope>NUCLEOTIDE SEQUENCE [LARGE SCALE GENOMIC DNA]</scope>
</reference>
<dbReference type="Proteomes" id="UP000005225">
    <property type="component" value="Unassembled WGS sequence"/>
</dbReference>
<dbReference type="GeneTree" id="ENSGT00410000029325"/>
<accession>H0XBQ4</accession>
<organism evidence="2 3">
    <name type="scientific">Otolemur garnettii</name>
    <name type="common">Small-eared galago</name>
    <name type="synonym">Garnett's greater bushbaby</name>
    <dbReference type="NCBI Taxonomy" id="30611"/>
    <lineage>
        <taxon>Eukaryota</taxon>
        <taxon>Metazoa</taxon>
        <taxon>Chordata</taxon>
        <taxon>Craniata</taxon>
        <taxon>Vertebrata</taxon>
        <taxon>Euteleostomi</taxon>
        <taxon>Mammalia</taxon>
        <taxon>Eutheria</taxon>
        <taxon>Euarchontoglires</taxon>
        <taxon>Primates</taxon>
        <taxon>Strepsirrhini</taxon>
        <taxon>Lorisiformes</taxon>
        <taxon>Galagidae</taxon>
        <taxon>Otolemur</taxon>
    </lineage>
</organism>
<dbReference type="PANTHER" id="PTHR40143">
    <property type="match status" value="1"/>
</dbReference>
<proteinExistence type="predicted"/>
<reference evidence="2" key="3">
    <citation type="submission" date="2025-09" db="UniProtKB">
        <authorList>
            <consortium name="Ensembl"/>
        </authorList>
    </citation>
    <scope>IDENTIFICATION</scope>
</reference>
<feature type="region of interest" description="Disordered" evidence="1">
    <location>
        <begin position="1"/>
        <end position="75"/>
    </location>
</feature>
<dbReference type="EMBL" id="AAQR03138368">
    <property type="status" value="NOT_ANNOTATED_CDS"/>
    <property type="molecule type" value="Genomic_DNA"/>
</dbReference>
<dbReference type="Pfam" id="PF15716">
    <property type="entry name" value="DUF4672"/>
    <property type="match status" value="1"/>
</dbReference>
<sequence length="197" mass="22293">MLPVQRRKLDPLSSKPRNFRKVVRAKRIRKIKRKKKREAKCLPILPTPSAPPQSEDETMDNSHEDEDNPYLPSKERVQSKQDEGCCVMYQEGCQIQSCDLPVPQESGTSPPAVTSLASPPLCFDGFLSCVCQTFSRFRKQKLPRRTSNKQADTGDDAEVLRPGLLRGLGKNKVLPHQSLYTLLLFSFIVFSVCHCFS</sequence>